<keyword evidence="3" id="KW-1185">Reference proteome</keyword>
<evidence type="ECO:0000313" key="2">
    <source>
        <dbReference type="EMBL" id="KIW14929.1"/>
    </source>
</evidence>
<dbReference type="GeneID" id="27334799"/>
<reference evidence="2 3" key="1">
    <citation type="submission" date="2015-01" db="EMBL/GenBank/DDBJ databases">
        <title>The Genome Sequence of Exophiala spinifera CBS89968.</title>
        <authorList>
            <consortium name="The Broad Institute Genomics Platform"/>
            <person name="Cuomo C."/>
            <person name="de Hoog S."/>
            <person name="Gorbushina A."/>
            <person name="Stielow B."/>
            <person name="Teixiera M."/>
            <person name="Abouelleil A."/>
            <person name="Chapman S.B."/>
            <person name="Priest M."/>
            <person name="Young S.K."/>
            <person name="Wortman J."/>
            <person name="Nusbaum C."/>
            <person name="Birren B."/>
        </authorList>
    </citation>
    <scope>NUCLEOTIDE SEQUENCE [LARGE SCALE GENOMIC DNA]</scope>
    <source>
        <strain evidence="2 3">CBS 89968</strain>
    </source>
</reference>
<dbReference type="VEuPathDB" id="FungiDB:PV08_07716"/>
<sequence>MSGYDSYYQSQSQYPSYSQPQAASSYPSDGFSESGAQGGPGYYENQYTQQPYYGYSADTRSQTHHNGYGYDASSSSSNAPYYTNSNNSDPNANYHQPAPAQEQDRGLMGAMAGGAAGAWGGHKAGHGFLGAIGGAIAGSLAEDYAKKSRKNKHNKASFGSVSTTASSFFSNRKN</sequence>
<dbReference type="STRING" id="91928.A0A0D2BUL5"/>
<accession>A0A0D2BUL5</accession>
<organism evidence="2 3">
    <name type="scientific">Exophiala spinifera</name>
    <dbReference type="NCBI Taxonomy" id="91928"/>
    <lineage>
        <taxon>Eukaryota</taxon>
        <taxon>Fungi</taxon>
        <taxon>Dikarya</taxon>
        <taxon>Ascomycota</taxon>
        <taxon>Pezizomycotina</taxon>
        <taxon>Eurotiomycetes</taxon>
        <taxon>Chaetothyriomycetidae</taxon>
        <taxon>Chaetothyriales</taxon>
        <taxon>Herpotrichiellaceae</taxon>
        <taxon>Exophiala</taxon>
    </lineage>
</organism>
<proteinExistence type="predicted"/>
<evidence type="ECO:0000256" key="1">
    <source>
        <dbReference type="SAM" id="MobiDB-lite"/>
    </source>
</evidence>
<dbReference type="PANTHER" id="PTHR37014">
    <property type="entry name" value="EXPRESSION LETHALITY PROTEIN HEL10, PUTATIVE (AFU_ORTHOLOGUE AFUA_1G06580)-RELATED"/>
    <property type="match status" value="1"/>
</dbReference>
<protein>
    <recommendedName>
        <fullName evidence="4">Glycine zipper 2TM domain-containing protein</fullName>
    </recommendedName>
</protein>
<feature type="region of interest" description="Disordered" evidence="1">
    <location>
        <begin position="1"/>
        <end position="103"/>
    </location>
</feature>
<feature type="compositionally biased region" description="Polar residues" evidence="1">
    <location>
        <begin position="157"/>
        <end position="174"/>
    </location>
</feature>
<dbReference type="EMBL" id="KN847496">
    <property type="protein sequence ID" value="KIW14929.1"/>
    <property type="molecule type" value="Genomic_DNA"/>
</dbReference>
<dbReference type="AlphaFoldDB" id="A0A0D2BUL5"/>
<name>A0A0D2BUL5_9EURO</name>
<evidence type="ECO:0000313" key="3">
    <source>
        <dbReference type="Proteomes" id="UP000053328"/>
    </source>
</evidence>
<dbReference type="HOGENOM" id="CLU_109448_0_0_1"/>
<evidence type="ECO:0008006" key="4">
    <source>
        <dbReference type="Google" id="ProtNLM"/>
    </source>
</evidence>
<feature type="compositionally biased region" description="Polar residues" evidence="1">
    <location>
        <begin position="72"/>
        <end position="94"/>
    </location>
</feature>
<gene>
    <name evidence="2" type="ORF">PV08_07716</name>
</gene>
<feature type="compositionally biased region" description="Low complexity" evidence="1">
    <location>
        <begin position="1"/>
        <end position="28"/>
    </location>
</feature>
<dbReference type="RefSeq" id="XP_016235145.1">
    <property type="nucleotide sequence ID" value="XM_016382043.1"/>
</dbReference>
<dbReference type="Proteomes" id="UP000053328">
    <property type="component" value="Unassembled WGS sequence"/>
</dbReference>
<feature type="region of interest" description="Disordered" evidence="1">
    <location>
        <begin position="144"/>
        <end position="174"/>
    </location>
</feature>
<dbReference type="PANTHER" id="PTHR37014:SF1">
    <property type="entry name" value="EXPRESSION LETHALITY PROTEIN HEL10, PUTATIVE (AFU_ORTHOLOGUE AFUA_1G06580)-RELATED"/>
    <property type="match status" value="1"/>
</dbReference>